<evidence type="ECO:0000313" key="2">
    <source>
        <dbReference type="Proteomes" id="UP000275078"/>
    </source>
</evidence>
<gene>
    <name evidence="1" type="ORF">BJ508DRAFT_309886</name>
</gene>
<evidence type="ECO:0000313" key="1">
    <source>
        <dbReference type="EMBL" id="RPA77774.1"/>
    </source>
</evidence>
<protein>
    <submittedName>
        <fullName evidence="1">Uncharacterized protein</fullName>
    </submittedName>
</protein>
<proteinExistence type="predicted"/>
<sequence>MSINSASSFNQTHPSFFNLTKEQFPCTPTCNYSAPSTNPKAEIRSTFFDLESNSWNPEIICPKSPDGNETLARLECQIEACLSLRTTIFYSEMKRCFMDTCNSTVDEEYSYHNQLLSTFKVINETVRDQCRDAGVALGPQASENRRLFSKEEWEDCEGGYRELSRCDKHTFSGSPVGVDMSRKGGLLIAAVLLGGYFVML</sequence>
<reference evidence="1 2" key="1">
    <citation type="journal article" date="2018" name="Nat. Ecol. Evol.">
        <title>Pezizomycetes genomes reveal the molecular basis of ectomycorrhizal truffle lifestyle.</title>
        <authorList>
            <person name="Murat C."/>
            <person name="Payen T."/>
            <person name="Noel B."/>
            <person name="Kuo A."/>
            <person name="Morin E."/>
            <person name="Chen J."/>
            <person name="Kohler A."/>
            <person name="Krizsan K."/>
            <person name="Balestrini R."/>
            <person name="Da Silva C."/>
            <person name="Montanini B."/>
            <person name="Hainaut M."/>
            <person name="Levati E."/>
            <person name="Barry K.W."/>
            <person name="Belfiori B."/>
            <person name="Cichocki N."/>
            <person name="Clum A."/>
            <person name="Dockter R.B."/>
            <person name="Fauchery L."/>
            <person name="Guy J."/>
            <person name="Iotti M."/>
            <person name="Le Tacon F."/>
            <person name="Lindquist E.A."/>
            <person name="Lipzen A."/>
            <person name="Malagnac F."/>
            <person name="Mello A."/>
            <person name="Molinier V."/>
            <person name="Miyauchi S."/>
            <person name="Poulain J."/>
            <person name="Riccioni C."/>
            <person name="Rubini A."/>
            <person name="Sitrit Y."/>
            <person name="Splivallo R."/>
            <person name="Traeger S."/>
            <person name="Wang M."/>
            <person name="Zifcakova L."/>
            <person name="Wipf D."/>
            <person name="Zambonelli A."/>
            <person name="Paolocci F."/>
            <person name="Nowrousian M."/>
            <person name="Ottonello S."/>
            <person name="Baldrian P."/>
            <person name="Spatafora J.W."/>
            <person name="Henrissat B."/>
            <person name="Nagy L.G."/>
            <person name="Aury J.M."/>
            <person name="Wincker P."/>
            <person name="Grigoriev I.V."/>
            <person name="Bonfante P."/>
            <person name="Martin F.M."/>
        </authorList>
    </citation>
    <scope>NUCLEOTIDE SEQUENCE [LARGE SCALE GENOMIC DNA]</scope>
    <source>
        <strain evidence="1 2">RN42</strain>
    </source>
</reference>
<keyword evidence="2" id="KW-1185">Reference proteome</keyword>
<name>A0A3N4I7L2_ASCIM</name>
<dbReference type="Proteomes" id="UP000275078">
    <property type="component" value="Unassembled WGS sequence"/>
</dbReference>
<accession>A0A3N4I7L2</accession>
<organism evidence="1 2">
    <name type="scientific">Ascobolus immersus RN42</name>
    <dbReference type="NCBI Taxonomy" id="1160509"/>
    <lineage>
        <taxon>Eukaryota</taxon>
        <taxon>Fungi</taxon>
        <taxon>Dikarya</taxon>
        <taxon>Ascomycota</taxon>
        <taxon>Pezizomycotina</taxon>
        <taxon>Pezizomycetes</taxon>
        <taxon>Pezizales</taxon>
        <taxon>Ascobolaceae</taxon>
        <taxon>Ascobolus</taxon>
    </lineage>
</organism>
<dbReference type="EMBL" id="ML119721">
    <property type="protein sequence ID" value="RPA77774.1"/>
    <property type="molecule type" value="Genomic_DNA"/>
</dbReference>
<dbReference type="AlphaFoldDB" id="A0A3N4I7L2"/>